<keyword evidence="1" id="KW-0597">Phosphoprotein</keyword>
<gene>
    <name evidence="7" type="primary">rhaS_91</name>
    <name evidence="7" type="ORF">SDC9_123329</name>
</gene>
<dbReference type="Pfam" id="PF12833">
    <property type="entry name" value="HTH_18"/>
    <property type="match status" value="1"/>
</dbReference>
<dbReference type="PROSITE" id="PS50110">
    <property type="entry name" value="RESPONSE_REGULATORY"/>
    <property type="match status" value="1"/>
</dbReference>
<evidence type="ECO:0000259" key="6">
    <source>
        <dbReference type="PROSITE" id="PS50110"/>
    </source>
</evidence>
<organism evidence="7">
    <name type="scientific">bioreactor metagenome</name>
    <dbReference type="NCBI Taxonomy" id="1076179"/>
    <lineage>
        <taxon>unclassified sequences</taxon>
        <taxon>metagenomes</taxon>
        <taxon>ecological metagenomes</taxon>
    </lineage>
</organism>
<keyword evidence="4" id="KW-0804">Transcription</keyword>
<dbReference type="AlphaFoldDB" id="A0A645CHA7"/>
<dbReference type="InterPro" id="IPR018060">
    <property type="entry name" value="HTH_AraC"/>
</dbReference>
<proteinExistence type="predicted"/>
<dbReference type="SUPFAM" id="SSF46689">
    <property type="entry name" value="Homeodomain-like"/>
    <property type="match status" value="1"/>
</dbReference>
<dbReference type="PANTHER" id="PTHR43547:SF2">
    <property type="entry name" value="HYBRID SIGNAL TRANSDUCTION HISTIDINE KINASE C"/>
    <property type="match status" value="1"/>
</dbReference>
<dbReference type="PROSITE" id="PS00041">
    <property type="entry name" value="HTH_ARAC_FAMILY_1"/>
    <property type="match status" value="1"/>
</dbReference>
<accession>A0A645CHA7</accession>
<evidence type="ECO:0000256" key="3">
    <source>
        <dbReference type="ARBA" id="ARBA00023125"/>
    </source>
</evidence>
<sequence length="249" mass="28538">MIITNSLSRQYRVIKASNGNEAIKIIQGNDIDLVVSDVMMPEMDGITLCKTIKKDFEFSHTPVLLLTAKNQIEDRIDCYNAGADAYISKPFEMAVLVARIQNLIANRQKKNKEFQTSFNINPKNYEQDSVDGNFLREAIKMIEDNLDNFDFSHEQLIDSMSTSKSTFYRKIKSLTGLSPSEFVRNIRLKHACLMLKNRTGNISEVSYAVGFNDPKYFSTCFKTEFGLTPREYIKEFTTTNNDKETIETE</sequence>
<dbReference type="PANTHER" id="PTHR43547">
    <property type="entry name" value="TWO-COMPONENT HISTIDINE KINASE"/>
    <property type="match status" value="1"/>
</dbReference>
<keyword evidence="3" id="KW-0238">DNA-binding</keyword>
<dbReference type="InterPro" id="IPR018062">
    <property type="entry name" value="HTH_AraC-typ_CS"/>
</dbReference>
<evidence type="ECO:0000259" key="5">
    <source>
        <dbReference type="PROSITE" id="PS01124"/>
    </source>
</evidence>
<protein>
    <submittedName>
        <fullName evidence="7">HTH-type transcriptional activator RhaS</fullName>
    </submittedName>
</protein>
<feature type="domain" description="Response regulatory" evidence="6">
    <location>
        <begin position="1"/>
        <end position="104"/>
    </location>
</feature>
<reference evidence="7" key="1">
    <citation type="submission" date="2019-08" db="EMBL/GenBank/DDBJ databases">
        <authorList>
            <person name="Kucharzyk K."/>
            <person name="Murdoch R.W."/>
            <person name="Higgins S."/>
            <person name="Loffler F."/>
        </authorList>
    </citation>
    <scope>NUCLEOTIDE SEQUENCE</scope>
</reference>
<name>A0A645CHA7_9ZZZZ</name>
<dbReference type="GO" id="GO:0000155">
    <property type="term" value="F:phosphorelay sensor kinase activity"/>
    <property type="evidence" value="ECO:0007669"/>
    <property type="project" value="TreeGrafter"/>
</dbReference>
<dbReference type="InterPro" id="IPR011006">
    <property type="entry name" value="CheY-like_superfamily"/>
</dbReference>
<dbReference type="InterPro" id="IPR020449">
    <property type="entry name" value="Tscrpt_reg_AraC-type_HTH"/>
</dbReference>
<dbReference type="Gene3D" id="3.40.50.2300">
    <property type="match status" value="1"/>
</dbReference>
<dbReference type="InterPro" id="IPR009057">
    <property type="entry name" value="Homeodomain-like_sf"/>
</dbReference>
<evidence type="ECO:0000256" key="1">
    <source>
        <dbReference type="ARBA" id="ARBA00022553"/>
    </source>
</evidence>
<comment type="caution">
    <text evidence="7">The sequence shown here is derived from an EMBL/GenBank/DDBJ whole genome shotgun (WGS) entry which is preliminary data.</text>
</comment>
<keyword evidence="2" id="KW-0805">Transcription regulation</keyword>
<dbReference type="SMART" id="SM00448">
    <property type="entry name" value="REC"/>
    <property type="match status" value="1"/>
</dbReference>
<feature type="domain" description="HTH araC/xylS-type" evidence="5">
    <location>
        <begin position="136"/>
        <end position="235"/>
    </location>
</feature>
<dbReference type="PROSITE" id="PS01124">
    <property type="entry name" value="HTH_ARAC_FAMILY_2"/>
    <property type="match status" value="1"/>
</dbReference>
<dbReference type="CDD" id="cd17574">
    <property type="entry name" value="REC_OmpR"/>
    <property type="match status" value="1"/>
</dbReference>
<evidence type="ECO:0000313" key="7">
    <source>
        <dbReference type="EMBL" id="MPM76331.1"/>
    </source>
</evidence>
<dbReference type="GO" id="GO:0003700">
    <property type="term" value="F:DNA-binding transcription factor activity"/>
    <property type="evidence" value="ECO:0007669"/>
    <property type="project" value="InterPro"/>
</dbReference>
<dbReference type="SUPFAM" id="SSF52172">
    <property type="entry name" value="CheY-like"/>
    <property type="match status" value="1"/>
</dbReference>
<evidence type="ECO:0000256" key="4">
    <source>
        <dbReference type="ARBA" id="ARBA00023163"/>
    </source>
</evidence>
<dbReference type="PRINTS" id="PR00032">
    <property type="entry name" value="HTHARAC"/>
</dbReference>
<evidence type="ECO:0000256" key="2">
    <source>
        <dbReference type="ARBA" id="ARBA00023015"/>
    </source>
</evidence>
<dbReference type="EMBL" id="VSSQ01027212">
    <property type="protein sequence ID" value="MPM76331.1"/>
    <property type="molecule type" value="Genomic_DNA"/>
</dbReference>
<dbReference type="Pfam" id="PF00072">
    <property type="entry name" value="Response_reg"/>
    <property type="match status" value="1"/>
</dbReference>
<dbReference type="GO" id="GO:0043565">
    <property type="term" value="F:sequence-specific DNA binding"/>
    <property type="evidence" value="ECO:0007669"/>
    <property type="project" value="InterPro"/>
</dbReference>
<dbReference type="Gene3D" id="1.10.10.60">
    <property type="entry name" value="Homeodomain-like"/>
    <property type="match status" value="2"/>
</dbReference>
<dbReference type="SMART" id="SM00342">
    <property type="entry name" value="HTH_ARAC"/>
    <property type="match status" value="1"/>
</dbReference>
<dbReference type="InterPro" id="IPR001789">
    <property type="entry name" value="Sig_transdc_resp-reg_receiver"/>
</dbReference>